<comment type="caution">
    <text evidence="1">The sequence shown here is derived from an EMBL/GenBank/DDBJ whole genome shotgun (WGS) entry which is preliminary data.</text>
</comment>
<keyword evidence="2" id="KW-1185">Reference proteome</keyword>
<dbReference type="Proteomes" id="UP000018461">
    <property type="component" value="Unassembled WGS sequence"/>
</dbReference>
<protein>
    <submittedName>
        <fullName evidence="1">Uncharacterized protein</fullName>
    </submittedName>
</protein>
<gene>
    <name evidence="1" type="ORF">HMPREF9625_00732</name>
</gene>
<name>G9WMZ9_9FIRM</name>
<dbReference type="RefSeq" id="WP_009534592.1">
    <property type="nucleotide sequence ID" value="NZ_KE148312.1"/>
</dbReference>
<dbReference type="PATRIC" id="fig|796943.3.peg.1132"/>
<dbReference type="HOGENOM" id="CLU_1057039_0_0_9"/>
<accession>G9WMZ9</accession>
<dbReference type="AlphaFoldDB" id="G9WMZ9"/>
<reference evidence="1" key="2">
    <citation type="submission" date="2013-03" db="EMBL/GenBank/DDBJ databases">
        <title>The Genome Sequence of Oribacterium sp. ACB1.</title>
        <authorList>
            <consortium name="The Broad Institute Genomics Platform"/>
            <consortium name="The Broad Institute Genome Sequencing Center for Infectious Disease"/>
            <person name="Earl A."/>
            <person name="Ward D."/>
            <person name="Feldgarden M."/>
            <person name="Gevers D."/>
            <person name="Sizova M."/>
            <person name="Hazen A."/>
            <person name="Epstein S."/>
            <person name="Walker B."/>
            <person name="Young S."/>
            <person name="Zeng Q."/>
            <person name="Gargeya S."/>
            <person name="Fitzgerald M."/>
            <person name="Haas B."/>
            <person name="Abouelleil A."/>
            <person name="Allen A.W."/>
            <person name="Alvarado L."/>
            <person name="Arachchi H.M."/>
            <person name="Berlin A.M."/>
            <person name="Chapman S.B."/>
            <person name="Gainer-Dewar J."/>
            <person name="Goldberg J."/>
            <person name="Griggs A."/>
            <person name="Gujja S."/>
            <person name="Hansen M."/>
            <person name="Howarth C."/>
            <person name="Imamovic A."/>
            <person name="Ireland A."/>
            <person name="Larimer J."/>
            <person name="McCowan C."/>
            <person name="Murphy C."/>
            <person name="Pearson M."/>
            <person name="Poon T.W."/>
            <person name="Priest M."/>
            <person name="Roberts A."/>
            <person name="Saif S."/>
            <person name="Shea T."/>
            <person name="Sisk P."/>
            <person name="Sykes S."/>
            <person name="Wortman J."/>
            <person name="Nusbaum C."/>
            <person name="Birren B."/>
        </authorList>
    </citation>
    <scope>NUCLEOTIDE SEQUENCE [LARGE SCALE GENOMIC DNA]</scope>
    <source>
        <strain evidence="1">ACB1</strain>
    </source>
</reference>
<reference evidence="1" key="1">
    <citation type="submission" date="2011-08" db="EMBL/GenBank/DDBJ databases">
        <authorList>
            <consortium name="The Broad Institute Genome Sequencing Platform"/>
            <person name="Earl A."/>
            <person name="Ward D."/>
            <person name="Feldgarden M."/>
            <person name="Gevers D."/>
            <person name="Sizova M."/>
            <person name="Hazen A."/>
            <person name="Epstein S."/>
            <person name="Young S.K."/>
            <person name="Zeng Q."/>
            <person name="Gargeya S."/>
            <person name="Fitzgerald M."/>
            <person name="Haas B."/>
            <person name="Abouelleil A."/>
            <person name="Alvarado L."/>
            <person name="Arachchi H.M."/>
            <person name="Berlin A."/>
            <person name="Brown A."/>
            <person name="Chapman S.B."/>
            <person name="Chen Z."/>
            <person name="Dunbar C."/>
            <person name="Freedman E."/>
            <person name="Gearin G."/>
            <person name="Gellesch M."/>
            <person name="Goldberg J."/>
            <person name="Griggs A."/>
            <person name="Gujja S."/>
            <person name="Heiman D."/>
            <person name="Howarth C."/>
            <person name="Larson L."/>
            <person name="Lui A."/>
            <person name="MacDonald P.J.P."/>
            <person name="Montmayeur A."/>
            <person name="Murphy C."/>
            <person name="Neiman D."/>
            <person name="Pearson M."/>
            <person name="Priest M."/>
            <person name="Roberts A."/>
            <person name="Saif S."/>
            <person name="Shea T."/>
            <person name="Shenoy N."/>
            <person name="Sisk P."/>
            <person name="Stolte C."/>
            <person name="Sykes S."/>
            <person name="Wortman J."/>
            <person name="Nusbaum C."/>
            <person name="Birren B."/>
        </authorList>
    </citation>
    <scope>NUCLEOTIDE SEQUENCE</scope>
    <source>
        <strain evidence="1">ACB1</strain>
    </source>
</reference>
<dbReference type="EMBL" id="AFZC02000003">
    <property type="protein sequence ID" value="EHL11902.1"/>
    <property type="molecule type" value="Genomic_DNA"/>
</dbReference>
<sequence length="260" mass="30248">MGMQGINRGLSTQYQQIDKKVLGYKLNGEYKTTEFRILQKKDSFILSEEYKGFAEKEGTPKITNEGEFVFVNHSISAVLKEDNKQRNWKIQFDNADDLRSIAEDGYLQVNGRKIVLTEKERKNFKTIADDITKFNELKAKFCDSLKNLSEVQKQANEKNEEFLILKITLLYGSGKDVHEKDLKFLREKDPEMFSLAIKMRSLQTRIEKNKKKKSLVEEAKEKSFKQIDAIEYEKDNIELNIDIKNNKVSEIKTVSEKVIA</sequence>
<proteinExistence type="predicted"/>
<organism evidence="1 2">
    <name type="scientific">Oribacterium parvum ACB1</name>
    <dbReference type="NCBI Taxonomy" id="796943"/>
    <lineage>
        <taxon>Bacteria</taxon>
        <taxon>Bacillati</taxon>
        <taxon>Bacillota</taxon>
        <taxon>Clostridia</taxon>
        <taxon>Lachnospirales</taxon>
        <taxon>Lachnospiraceae</taxon>
        <taxon>Oribacterium</taxon>
    </lineage>
</organism>
<evidence type="ECO:0000313" key="2">
    <source>
        <dbReference type="Proteomes" id="UP000018461"/>
    </source>
</evidence>
<evidence type="ECO:0000313" key="1">
    <source>
        <dbReference type="EMBL" id="EHL11902.1"/>
    </source>
</evidence>